<evidence type="ECO:0000256" key="1">
    <source>
        <dbReference type="SAM" id="MobiDB-lite"/>
    </source>
</evidence>
<name>A0A8H6I6H9_9AGAR</name>
<organism evidence="2 3">
    <name type="scientific">Ephemerocybe angulata</name>
    <dbReference type="NCBI Taxonomy" id="980116"/>
    <lineage>
        <taxon>Eukaryota</taxon>
        <taxon>Fungi</taxon>
        <taxon>Dikarya</taxon>
        <taxon>Basidiomycota</taxon>
        <taxon>Agaricomycotina</taxon>
        <taxon>Agaricomycetes</taxon>
        <taxon>Agaricomycetidae</taxon>
        <taxon>Agaricales</taxon>
        <taxon>Agaricineae</taxon>
        <taxon>Psathyrellaceae</taxon>
        <taxon>Ephemerocybe</taxon>
    </lineage>
</organism>
<reference evidence="2 3" key="1">
    <citation type="submission" date="2020-07" db="EMBL/GenBank/DDBJ databases">
        <title>Comparative genomics of pyrophilous fungi reveals a link between fire events and developmental genes.</title>
        <authorList>
            <consortium name="DOE Joint Genome Institute"/>
            <person name="Steindorff A.S."/>
            <person name="Carver A."/>
            <person name="Calhoun S."/>
            <person name="Stillman K."/>
            <person name="Liu H."/>
            <person name="Lipzen A."/>
            <person name="Pangilinan J."/>
            <person name="Labutti K."/>
            <person name="Bruns T.D."/>
            <person name="Grigoriev I.V."/>
        </authorList>
    </citation>
    <scope>NUCLEOTIDE SEQUENCE [LARGE SCALE GENOMIC DNA]</scope>
    <source>
        <strain evidence="2 3">CBS 144469</strain>
    </source>
</reference>
<feature type="compositionally biased region" description="Basic residues" evidence="1">
    <location>
        <begin position="1"/>
        <end position="15"/>
    </location>
</feature>
<feature type="compositionally biased region" description="Basic and acidic residues" evidence="1">
    <location>
        <begin position="18"/>
        <end position="34"/>
    </location>
</feature>
<feature type="region of interest" description="Disordered" evidence="1">
    <location>
        <begin position="1"/>
        <end position="62"/>
    </location>
</feature>
<feature type="region of interest" description="Disordered" evidence="1">
    <location>
        <begin position="171"/>
        <end position="216"/>
    </location>
</feature>
<feature type="compositionally biased region" description="Polar residues" evidence="1">
    <location>
        <begin position="171"/>
        <end position="184"/>
    </location>
</feature>
<protein>
    <submittedName>
        <fullName evidence="2">Uncharacterized protein</fullName>
    </submittedName>
</protein>
<evidence type="ECO:0000313" key="3">
    <source>
        <dbReference type="Proteomes" id="UP000521943"/>
    </source>
</evidence>
<keyword evidence="3" id="KW-1185">Reference proteome</keyword>
<evidence type="ECO:0000313" key="2">
    <source>
        <dbReference type="EMBL" id="KAF6758797.1"/>
    </source>
</evidence>
<dbReference type="Proteomes" id="UP000521943">
    <property type="component" value="Unassembled WGS sequence"/>
</dbReference>
<accession>A0A8H6I6H9</accession>
<dbReference type="AlphaFoldDB" id="A0A8H6I6H9"/>
<dbReference type="EMBL" id="JACGCI010000017">
    <property type="protein sequence ID" value="KAF6758797.1"/>
    <property type="molecule type" value="Genomic_DNA"/>
</dbReference>
<gene>
    <name evidence="2" type="ORF">DFP72DRAFT_1064315</name>
</gene>
<feature type="compositionally biased region" description="Basic and acidic residues" evidence="1">
    <location>
        <begin position="50"/>
        <end position="60"/>
    </location>
</feature>
<comment type="caution">
    <text evidence="2">The sequence shown here is derived from an EMBL/GenBank/DDBJ whole genome shotgun (WGS) entry which is preliminary data.</text>
</comment>
<proteinExistence type="predicted"/>
<sequence length="216" mass="23911">MHHASAHGRVKRRSSTLRPDKREQGPSPLDHETSSMRTSSLKNRARRVKHPEPRTDDARPRISPILTEISRMIDKIRELCQENLYHYTAFSYLSRPGVTRTATKRHPAGLCDIATLPSDGETKTSLHSKHRVGKSTATMGTSPCYDAQVGPSDALLSILNDALPFHDFQTTSPADLNASRQGNGRLQGKRAYPTQLLRRRAPVSNTQVSPAEAALS</sequence>